<feature type="chain" id="PRO_5016438773" evidence="1">
    <location>
        <begin position="20"/>
        <end position="125"/>
    </location>
</feature>
<dbReference type="InterPro" id="IPR036610">
    <property type="entry name" value="PEBP-like_sf"/>
</dbReference>
<accession>A0A330GWV5</accession>
<proteinExistence type="predicted"/>
<feature type="signal peptide" evidence="1">
    <location>
        <begin position="1"/>
        <end position="19"/>
    </location>
</feature>
<evidence type="ECO:0000313" key="2">
    <source>
        <dbReference type="EMBL" id="RAZ74276.1"/>
    </source>
</evidence>
<keyword evidence="3" id="KW-1185">Reference proteome</keyword>
<sequence length="125" mass="12966">MKRLLLALGFAIVASEAFASGMGVSFTWGPTKKCFDPKSPPIALSGVPQGTAKLQIKMTDSSSSYDHGGGTVAYKGQSSLPYGAFHYKGPCPDSGTHFYNITVKAVDPSGKVLASGSASQPFSSK</sequence>
<evidence type="ECO:0000256" key="1">
    <source>
        <dbReference type="SAM" id="SignalP"/>
    </source>
</evidence>
<dbReference type="OrthoDB" id="9797506at2"/>
<protein>
    <submittedName>
        <fullName evidence="2">Phospholipid-binding protein</fullName>
    </submittedName>
</protein>
<gene>
    <name evidence="2" type="ORF">DPM35_21265</name>
</gene>
<reference evidence="2 3" key="2">
    <citation type="submission" date="2018-07" db="EMBL/GenBank/DDBJ databases">
        <title>Diversity of Mesorhizobium strains in Brazil.</title>
        <authorList>
            <person name="Helene L.C.F."/>
            <person name="Dall'Agnol R."/>
            <person name="Delamuta J.R.M."/>
            <person name="Hungria M."/>
        </authorList>
    </citation>
    <scope>NUCLEOTIDE SEQUENCE [LARGE SCALE GENOMIC DNA]</scope>
    <source>
        <strain evidence="2 3">CNPSo 3140</strain>
    </source>
</reference>
<reference evidence="3" key="1">
    <citation type="submission" date="2018-06" db="EMBL/GenBank/DDBJ databases">
        <authorList>
            <person name="Helene L.C."/>
            <person name="Dall'Agnol R."/>
            <person name="Delamuta J.R."/>
            <person name="Hungria M."/>
        </authorList>
    </citation>
    <scope>NUCLEOTIDE SEQUENCE [LARGE SCALE GENOMIC DNA]</scope>
    <source>
        <strain evidence="3">CNPSo 3140</strain>
    </source>
</reference>
<dbReference type="Proteomes" id="UP000251956">
    <property type="component" value="Unassembled WGS sequence"/>
</dbReference>
<dbReference type="AlphaFoldDB" id="A0A330GWV5"/>
<dbReference type="EMBL" id="QMBQ01000006">
    <property type="protein sequence ID" value="RAZ74276.1"/>
    <property type="molecule type" value="Genomic_DNA"/>
</dbReference>
<dbReference type="RefSeq" id="WP_112129219.1">
    <property type="nucleotide sequence ID" value="NZ_QMBQ01000006.1"/>
</dbReference>
<evidence type="ECO:0000313" key="3">
    <source>
        <dbReference type="Proteomes" id="UP000251956"/>
    </source>
</evidence>
<keyword evidence="1" id="KW-0732">Signal</keyword>
<dbReference type="Gene3D" id="3.90.280.10">
    <property type="entry name" value="PEBP-like"/>
    <property type="match status" value="1"/>
</dbReference>
<comment type="caution">
    <text evidence="2">The sequence shown here is derived from an EMBL/GenBank/DDBJ whole genome shotgun (WGS) entry which is preliminary data.</text>
</comment>
<dbReference type="InterPro" id="IPR008914">
    <property type="entry name" value="PEBP"/>
</dbReference>
<organism evidence="2 3">
    <name type="scientific">Mesorhizobium atlanticum</name>
    <dbReference type="NCBI Taxonomy" id="2233532"/>
    <lineage>
        <taxon>Bacteria</taxon>
        <taxon>Pseudomonadati</taxon>
        <taxon>Pseudomonadota</taxon>
        <taxon>Alphaproteobacteria</taxon>
        <taxon>Hyphomicrobiales</taxon>
        <taxon>Phyllobacteriaceae</taxon>
        <taxon>Mesorhizobium</taxon>
    </lineage>
</organism>
<dbReference type="SUPFAM" id="SSF49777">
    <property type="entry name" value="PEBP-like"/>
    <property type="match status" value="1"/>
</dbReference>
<dbReference type="Pfam" id="PF01161">
    <property type="entry name" value="PBP"/>
    <property type="match status" value="1"/>
</dbReference>
<name>A0A330GWV5_9HYPH</name>